<proteinExistence type="predicted"/>
<dbReference type="RefSeq" id="XP_064663027.1">
    <property type="nucleotide sequence ID" value="XM_064798700.1"/>
</dbReference>
<keyword evidence="2" id="KW-1185">Reference proteome</keyword>
<dbReference type="GeneID" id="89922786"/>
<gene>
    <name evidence="1" type="ORF">LTR77_001438</name>
</gene>
<organism evidence="1 2">
    <name type="scientific">Saxophila tyrrhenica</name>
    <dbReference type="NCBI Taxonomy" id="1690608"/>
    <lineage>
        <taxon>Eukaryota</taxon>
        <taxon>Fungi</taxon>
        <taxon>Dikarya</taxon>
        <taxon>Ascomycota</taxon>
        <taxon>Pezizomycotina</taxon>
        <taxon>Dothideomycetes</taxon>
        <taxon>Dothideomycetidae</taxon>
        <taxon>Mycosphaerellales</taxon>
        <taxon>Extremaceae</taxon>
        <taxon>Saxophila</taxon>
    </lineage>
</organism>
<evidence type="ECO:0000313" key="1">
    <source>
        <dbReference type="EMBL" id="KAK5174358.1"/>
    </source>
</evidence>
<protein>
    <submittedName>
        <fullName evidence="1">Uncharacterized protein</fullName>
    </submittedName>
</protein>
<accession>A0AAV9PKG7</accession>
<dbReference type="Proteomes" id="UP001337655">
    <property type="component" value="Unassembled WGS sequence"/>
</dbReference>
<comment type="caution">
    <text evidence="1">The sequence shown here is derived from an EMBL/GenBank/DDBJ whole genome shotgun (WGS) entry which is preliminary data.</text>
</comment>
<dbReference type="EMBL" id="JAVRRT010000002">
    <property type="protein sequence ID" value="KAK5174358.1"/>
    <property type="molecule type" value="Genomic_DNA"/>
</dbReference>
<name>A0AAV9PKG7_9PEZI</name>
<evidence type="ECO:0000313" key="2">
    <source>
        <dbReference type="Proteomes" id="UP001337655"/>
    </source>
</evidence>
<reference evidence="1 2" key="1">
    <citation type="submission" date="2023-08" db="EMBL/GenBank/DDBJ databases">
        <title>Black Yeasts Isolated from many extreme environments.</title>
        <authorList>
            <person name="Coleine C."/>
            <person name="Stajich J.E."/>
            <person name="Selbmann L."/>
        </authorList>
    </citation>
    <scope>NUCLEOTIDE SEQUENCE [LARGE SCALE GENOMIC DNA]</scope>
    <source>
        <strain evidence="1 2">CCFEE 5935</strain>
    </source>
</reference>
<dbReference type="AlphaFoldDB" id="A0AAV9PKG7"/>
<sequence>MCVHRLYIYAVCGHSVLSQKAEVECLNASIPPDGSSSTTCDLVHHPYQSYRIASLCLNCQQTRKRLLKRIEASQAISFDEAKWKVSYGMPTSGLDFWGKKAQERQRLENESLRTAKKAKSVRFSWRRRRRSENESVFADAASSTRTRN</sequence>